<evidence type="ECO:0000313" key="7">
    <source>
        <dbReference type="EMBL" id="KAK4771867.1"/>
    </source>
</evidence>
<dbReference type="GO" id="GO:0005794">
    <property type="term" value="C:Golgi apparatus"/>
    <property type="evidence" value="ECO:0007669"/>
    <property type="project" value="UniProtKB-SubCell"/>
</dbReference>
<dbReference type="SUPFAM" id="SSF48464">
    <property type="entry name" value="ENTH/VHS domain"/>
    <property type="match status" value="1"/>
</dbReference>
<dbReference type="Pfam" id="PF01417">
    <property type="entry name" value="ENTH"/>
    <property type="match status" value="1"/>
</dbReference>
<dbReference type="EMBL" id="JAXQNO010000020">
    <property type="protein sequence ID" value="KAK4771867.1"/>
    <property type="molecule type" value="Genomic_DNA"/>
</dbReference>
<dbReference type="Proteomes" id="UP001346149">
    <property type="component" value="Unassembled WGS sequence"/>
</dbReference>
<reference evidence="7 8" key="1">
    <citation type="journal article" date="2023" name="Hortic Res">
        <title>Pangenome of water caltrop reveals structural variations and asymmetric subgenome divergence after allopolyploidization.</title>
        <authorList>
            <person name="Zhang X."/>
            <person name="Chen Y."/>
            <person name="Wang L."/>
            <person name="Yuan Y."/>
            <person name="Fang M."/>
            <person name="Shi L."/>
            <person name="Lu R."/>
            <person name="Comes H.P."/>
            <person name="Ma Y."/>
            <person name="Chen Y."/>
            <person name="Huang G."/>
            <person name="Zhou Y."/>
            <person name="Zheng Z."/>
            <person name="Qiu Y."/>
        </authorList>
    </citation>
    <scope>NUCLEOTIDE SEQUENCE [LARGE SCALE GENOMIC DNA]</scope>
    <source>
        <strain evidence="7">F231</strain>
    </source>
</reference>
<proteinExistence type="predicted"/>
<dbReference type="PROSITE" id="PS50942">
    <property type="entry name" value="ENTH"/>
    <property type="match status" value="1"/>
</dbReference>
<evidence type="ECO:0000256" key="5">
    <source>
        <dbReference type="SAM" id="MobiDB-lite"/>
    </source>
</evidence>
<dbReference type="InterPro" id="IPR013809">
    <property type="entry name" value="ENTH"/>
</dbReference>
<feature type="domain" description="ENTH" evidence="6">
    <location>
        <begin position="29"/>
        <end position="164"/>
    </location>
</feature>
<dbReference type="CDD" id="cd03571">
    <property type="entry name" value="ENTH"/>
    <property type="match status" value="1"/>
</dbReference>
<evidence type="ECO:0000256" key="3">
    <source>
        <dbReference type="ARBA" id="ARBA00023034"/>
    </source>
</evidence>
<sequence length="308" mass="34924">MSAVRRPSFHEFRKQASFFLKEKIKSARLVLTDVTPIQLLTEDSVRGDQSAPDTQSLGRISKAAFEVDEYWRIVDILHDRLSTFERKNWRVTYNCLIVLEHLLTHGPESVADEFMHEHDKQVISQASNFQYIDEKGFNWGLTVRKKSERVLKLLEKGPLLKEERERSRKLTRGIQGFGSFSSTSRAAATSQGILNESSLPCYARSNSQFNPTNQFSEEAEIFHDTEKGLGTPLPGDCLVDSKSTSAASLKENVEPCKEQKQNGGMEERHQWNCLEPSRPLLEGKKGGNKFNELEDHPFSDDTCASSLL</sequence>
<dbReference type="PANTHER" id="PTHR12276">
    <property type="entry name" value="EPSIN/ENT-RELATED"/>
    <property type="match status" value="1"/>
</dbReference>
<comment type="caution">
    <text evidence="7">The sequence shown here is derived from an EMBL/GenBank/DDBJ whole genome shotgun (WGS) entry which is preliminary data.</text>
</comment>
<dbReference type="SMART" id="SM00273">
    <property type="entry name" value="ENTH"/>
    <property type="match status" value="1"/>
</dbReference>
<dbReference type="PANTHER" id="PTHR12276:SF116">
    <property type="entry name" value="ENTH_VHS FAMILY PROTEIN"/>
    <property type="match status" value="1"/>
</dbReference>
<dbReference type="GO" id="GO:0005768">
    <property type="term" value="C:endosome"/>
    <property type="evidence" value="ECO:0007669"/>
    <property type="project" value="TreeGrafter"/>
</dbReference>
<gene>
    <name evidence="7" type="ORF">SAY86_013642</name>
</gene>
<evidence type="ECO:0000313" key="8">
    <source>
        <dbReference type="Proteomes" id="UP001346149"/>
    </source>
</evidence>
<accession>A0AAN7KRC7</accession>
<dbReference type="GO" id="GO:0006897">
    <property type="term" value="P:endocytosis"/>
    <property type="evidence" value="ECO:0007669"/>
    <property type="project" value="TreeGrafter"/>
</dbReference>
<evidence type="ECO:0000256" key="1">
    <source>
        <dbReference type="ARBA" id="ARBA00004132"/>
    </source>
</evidence>
<dbReference type="Gene3D" id="1.25.40.90">
    <property type="match status" value="1"/>
</dbReference>
<dbReference type="GO" id="GO:0030276">
    <property type="term" value="F:clathrin binding"/>
    <property type="evidence" value="ECO:0007669"/>
    <property type="project" value="TreeGrafter"/>
</dbReference>
<organism evidence="7 8">
    <name type="scientific">Trapa natans</name>
    <name type="common">Water chestnut</name>
    <dbReference type="NCBI Taxonomy" id="22666"/>
    <lineage>
        <taxon>Eukaryota</taxon>
        <taxon>Viridiplantae</taxon>
        <taxon>Streptophyta</taxon>
        <taxon>Embryophyta</taxon>
        <taxon>Tracheophyta</taxon>
        <taxon>Spermatophyta</taxon>
        <taxon>Magnoliopsida</taxon>
        <taxon>eudicotyledons</taxon>
        <taxon>Gunneridae</taxon>
        <taxon>Pentapetalae</taxon>
        <taxon>rosids</taxon>
        <taxon>malvids</taxon>
        <taxon>Myrtales</taxon>
        <taxon>Lythraceae</taxon>
        <taxon>Trapa</taxon>
    </lineage>
</organism>
<evidence type="ECO:0000259" key="6">
    <source>
        <dbReference type="PROSITE" id="PS50942"/>
    </source>
</evidence>
<dbReference type="AlphaFoldDB" id="A0AAN7KRC7"/>
<keyword evidence="8" id="KW-1185">Reference proteome</keyword>
<dbReference type="GO" id="GO:0030125">
    <property type="term" value="C:clathrin vesicle coat"/>
    <property type="evidence" value="ECO:0007669"/>
    <property type="project" value="TreeGrafter"/>
</dbReference>
<keyword evidence="3" id="KW-0333">Golgi apparatus</keyword>
<evidence type="ECO:0000256" key="4">
    <source>
        <dbReference type="ARBA" id="ARBA00023329"/>
    </source>
</evidence>
<keyword evidence="4" id="KW-0968">Cytoplasmic vesicle</keyword>
<dbReference type="GO" id="GO:0005543">
    <property type="term" value="F:phospholipid binding"/>
    <property type="evidence" value="ECO:0007669"/>
    <property type="project" value="TreeGrafter"/>
</dbReference>
<feature type="compositionally biased region" description="Basic and acidic residues" evidence="5">
    <location>
        <begin position="251"/>
        <end position="270"/>
    </location>
</feature>
<protein>
    <recommendedName>
        <fullName evidence="6">ENTH domain-containing protein</fullName>
    </recommendedName>
</protein>
<dbReference type="GO" id="GO:0005886">
    <property type="term" value="C:plasma membrane"/>
    <property type="evidence" value="ECO:0007669"/>
    <property type="project" value="TreeGrafter"/>
</dbReference>
<dbReference type="InterPro" id="IPR008942">
    <property type="entry name" value="ENTH_VHS"/>
</dbReference>
<comment type="subcellular location">
    <subcellularLocation>
        <location evidence="1">Cytoplasmic vesicle</location>
        <location evidence="1">Clathrin-coated vesicle</location>
    </subcellularLocation>
    <subcellularLocation>
        <location evidence="2">Golgi apparatus</location>
    </subcellularLocation>
</comment>
<feature type="compositionally biased region" description="Basic and acidic residues" evidence="5">
    <location>
        <begin position="281"/>
        <end position="299"/>
    </location>
</feature>
<feature type="region of interest" description="Disordered" evidence="5">
    <location>
        <begin position="249"/>
        <end position="308"/>
    </location>
</feature>
<evidence type="ECO:0000256" key="2">
    <source>
        <dbReference type="ARBA" id="ARBA00004555"/>
    </source>
</evidence>
<name>A0AAN7KRC7_TRANT</name>